<dbReference type="EMBL" id="PKQJ01000013">
    <property type="protein sequence ID" value="PLC45805.1"/>
    <property type="molecule type" value="Genomic_DNA"/>
</dbReference>
<organism evidence="2 3">
    <name type="scientific">Lacticaseibacillus paracasei</name>
    <name type="common">Lactobacillus paracasei</name>
    <dbReference type="NCBI Taxonomy" id="1597"/>
    <lineage>
        <taxon>Bacteria</taxon>
        <taxon>Bacillati</taxon>
        <taxon>Bacillota</taxon>
        <taxon>Bacilli</taxon>
        <taxon>Lactobacillales</taxon>
        <taxon>Lactobacillaceae</taxon>
        <taxon>Lacticaseibacillus</taxon>
    </lineage>
</organism>
<name>A0A422LBP5_LACPA</name>
<accession>A0A422LBP5</accession>
<dbReference type="KEGG" id="lce:LC2W_1264"/>
<keyword evidence="1" id="KW-1133">Transmembrane helix</keyword>
<sequence>MKMRKMIVRLGLVLLIGFFVTLVMPIQIGSAATSTAQFTVLGTLPDTDIHPPIGPLPESGGVIIHESVQNRLPATSEGVTLTAFMLGLMLTFFSLGGLYASRRISK</sequence>
<accession>K0N477</accession>
<evidence type="ECO:0000313" key="2">
    <source>
        <dbReference type="EMBL" id="PLC45805.1"/>
    </source>
</evidence>
<dbReference type="AlphaFoldDB" id="A0A422LBP5"/>
<comment type="caution">
    <text evidence="2">The sequence shown here is derived from an EMBL/GenBank/DDBJ whole genome shotgun (WGS) entry which is preliminary data.</text>
</comment>
<protein>
    <submittedName>
        <fullName evidence="2">Cell surface complex protein, CscD family</fullName>
    </submittedName>
</protein>
<evidence type="ECO:0000256" key="1">
    <source>
        <dbReference type="SAM" id="Phobius"/>
    </source>
</evidence>
<reference evidence="2 3" key="1">
    <citation type="journal article" date="2018" name="Genome Announc.">
        <title>Draft Genome Sequence of Lactobacillus paracasei DUP 13076, Which Exhibits Potent Antipathogenic Effects against Salmonella enterica Serovars Enteritidis, Typhimurium, and Heidelberg.</title>
        <authorList>
            <person name="Muyyarikkandy M.S."/>
            <person name="Alqahtani F.H."/>
            <person name="Mandoiu I."/>
            <person name="Amalaradjou M.A."/>
        </authorList>
    </citation>
    <scope>NUCLEOTIDE SEQUENCE [LARGE SCALE GENOMIC DNA]</scope>
    <source>
        <strain evidence="2 3">DUP 13076</strain>
    </source>
</reference>
<evidence type="ECO:0000313" key="3">
    <source>
        <dbReference type="Proteomes" id="UP000234512"/>
    </source>
</evidence>
<gene>
    <name evidence="2" type="ORF">C0Q90_11235</name>
</gene>
<proteinExistence type="predicted"/>
<keyword evidence="1" id="KW-0472">Membrane</keyword>
<feature type="transmembrane region" description="Helical" evidence="1">
    <location>
        <begin position="79"/>
        <end position="100"/>
    </location>
</feature>
<keyword evidence="1" id="KW-0812">Transmembrane</keyword>
<dbReference type="RefSeq" id="WP_012491409.1">
    <property type="nucleotide sequence ID" value="NC_010999.1"/>
</dbReference>
<dbReference type="Proteomes" id="UP000234512">
    <property type="component" value="Unassembled WGS sequence"/>
</dbReference>
<dbReference type="KEGG" id="lcs:LCBD_1241"/>